<dbReference type="STRING" id="526225.Gobs_0582"/>
<organism evidence="1 2">
    <name type="scientific">Geodermatophilus obscurus (strain ATCC 25078 / DSM 43160 / JCM 3152 / CCUG 61914 / KCC A-0152 / KCTC 9177 / NBRC 13315 / NRRL B-3577 / G-20)</name>
    <dbReference type="NCBI Taxonomy" id="526225"/>
    <lineage>
        <taxon>Bacteria</taxon>
        <taxon>Bacillati</taxon>
        <taxon>Actinomycetota</taxon>
        <taxon>Actinomycetes</taxon>
        <taxon>Geodermatophilales</taxon>
        <taxon>Geodermatophilaceae</taxon>
        <taxon>Geodermatophilus</taxon>
    </lineage>
</organism>
<dbReference type="EMBL" id="CP001867">
    <property type="protein sequence ID" value="ADB73363.1"/>
    <property type="molecule type" value="Genomic_DNA"/>
</dbReference>
<protein>
    <submittedName>
        <fullName evidence="1">Uncharacterized protein</fullName>
    </submittedName>
</protein>
<gene>
    <name evidence="1" type="ordered locus">Gobs_0582</name>
</gene>
<keyword evidence="2" id="KW-1185">Reference proteome</keyword>
<sequence length="43" mass="4457">MSVIGEVRDAAVERARAAKERKVQAATGTDDEAGTDLLAVVEG</sequence>
<dbReference type="KEGG" id="gob:Gobs_0582"/>
<evidence type="ECO:0000313" key="2">
    <source>
        <dbReference type="Proteomes" id="UP000001382"/>
    </source>
</evidence>
<dbReference type="AlphaFoldDB" id="D2S763"/>
<dbReference type="RefSeq" id="WP_012946804.1">
    <property type="nucleotide sequence ID" value="NC_013757.1"/>
</dbReference>
<reference evidence="1 2" key="1">
    <citation type="journal article" date="2010" name="Stand. Genomic Sci.">
        <title>Complete genome sequence of Geodermatophilus obscurus type strain (G-20).</title>
        <authorList>
            <person name="Ivanova N."/>
            <person name="Sikorski J."/>
            <person name="Jando M."/>
            <person name="Munk C."/>
            <person name="Lapidus A."/>
            <person name="Glavina Del Rio T."/>
            <person name="Copeland A."/>
            <person name="Tice H."/>
            <person name="Cheng J.-F."/>
            <person name="Lucas S."/>
            <person name="Chen F."/>
            <person name="Nolan M."/>
            <person name="Bruce D."/>
            <person name="Goodwin L."/>
            <person name="Pitluck S."/>
            <person name="Mavromatis K."/>
            <person name="Mikhailova N."/>
            <person name="Pati A."/>
            <person name="Chen A."/>
            <person name="Palaniappan K."/>
            <person name="Land M."/>
            <person name="Hauser L."/>
            <person name="Chang Y.-J."/>
            <person name="Jeffries C.D."/>
            <person name="Meincke L."/>
            <person name="Brettin T."/>
            <person name="Detter J.C."/>
            <person name="Detter J.C."/>
            <person name="Rohde M."/>
            <person name="Goeker M."/>
            <person name="Bristow J."/>
            <person name="Eisen J.A."/>
            <person name="Markowitz V."/>
            <person name="Hugenholtz P."/>
            <person name="Kyrpides N.C."/>
            <person name="Klenk H.-P."/>
        </authorList>
    </citation>
    <scope>NUCLEOTIDE SEQUENCE [LARGE SCALE GENOMIC DNA]</scope>
    <source>
        <strain evidence="2">ATCC 25078 / DSM 43160 / JCM 3152 / KCC A-0152 / KCTC 9177 / NBRC 13315 / NRRL B-3577 / G-20</strain>
    </source>
</reference>
<evidence type="ECO:0000313" key="1">
    <source>
        <dbReference type="EMBL" id="ADB73363.1"/>
    </source>
</evidence>
<name>D2S763_GEOOG</name>
<accession>D2S763</accession>
<dbReference type="HOGENOM" id="CLU_3234118_0_0_11"/>
<proteinExistence type="predicted"/>
<reference evidence="2" key="2">
    <citation type="submission" date="2010-01" db="EMBL/GenBank/DDBJ databases">
        <title>The complete genome of Geodermatophilus obscurus DSM 43160.</title>
        <authorList>
            <consortium name="US DOE Joint Genome Institute (JGI-PGF)"/>
            <person name="Lucas S."/>
            <person name="Copeland A."/>
            <person name="Lapidus A."/>
            <person name="Glavina del Rio T."/>
            <person name="Dalin E."/>
            <person name="Tice H."/>
            <person name="Bruce D."/>
            <person name="Goodwin L."/>
            <person name="Pitluck S."/>
            <person name="Kyrpides N."/>
            <person name="Mavromatis K."/>
            <person name="Ivanova N."/>
            <person name="Munk A.C."/>
            <person name="Brettin T."/>
            <person name="Detter J.C."/>
            <person name="Han C."/>
            <person name="Larimer F."/>
            <person name="Land M."/>
            <person name="Hauser L."/>
            <person name="Markowitz V."/>
            <person name="Cheng J.-F."/>
            <person name="Hugenholtz P."/>
            <person name="Woyke T."/>
            <person name="Wu D."/>
            <person name="Jando M."/>
            <person name="Schneider S."/>
            <person name="Klenk H.-P."/>
            <person name="Eisen J.A."/>
        </authorList>
    </citation>
    <scope>NUCLEOTIDE SEQUENCE [LARGE SCALE GENOMIC DNA]</scope>
    <source>
        <strain evidence="2">ATCC 25078 / DSM 43160 / JCM 3152 / KCC A-0152 / KCTC 9177 / NBRC 13315 / NRRL B-3577 / G-20</strain>
    </source>
</reference>
<dbReference type="Proteomes" id="UP000001382">
    <property type="component" value="Chromosome"/>
</dbReference>